<protein>
    <submittedName>
        <fullName evidence="8">Methyl-accepting chemotaxis protein</fullName>
    </submittedName>
</protein>
<dbReference type="GO" id="GO:0005886">
    <property type="term" value="C:plasma membrane"/>
    <property type="evidence" value="ECO:0007669"/>
    <property type="project" value="UniProtKB-SubCell"/>
</dbReference>
<evidence type="ECO:0000256" key="5">
    <source>
        <dbReference type="ARBA" id="ARBA00023136"/>
    </source>
</evidence>
<feature type="domain" description="Cache" evidence="7">
    <location>
        <begin position="86"/>
        <end position="203"/>
    </location>
</feature>
<comment type="subcellular location">
    <subcellularLocation>
        <location evidence="1">Cell membrane</location>
        <topology evidence="1">Multi-pass membrane protein</topology>
    </subcellularLocation>
</comment>
<keyword evidence="3 6" id="KW-0812">Transmembrane</keyword>
<evidence type="ECO:0000259" key="7">
    <source>
        <dbReference type="Pfam" id="PF02743"/>
    </source>
</evidence>
<proteinExistence type="predicted"/>
<evidence type="ECO:0000256" key="3">
    <source>
        <dbReference type="ARBA" id="ARBA00022692"/>
    </source>
</evidence>
<dbReference type="AlphaFoldDB" id="A0A5L8LQA2"/>
<keyword evidence="4 6" id="KW-1133">Transmembrane helix</keyword>
<keyword evidence="2" id="KW-1003">Cell membrane</keyword>
<reference evidence="8" key="1">
    <citation type="submission" date="2018-05" db="EMBL/GenBank/DDBJ databases">
        <authorList>
            <consortium name="PulseNet: The National Subtyping Network for Foodborne Disease Surveillance"/>
            <person name="Tarr C.L."/>
            <person name="Trees E."/>
            <person name="Katz L.S."/>
            <person name="Carleton-Romer H.A."/>
            <person name="Stroika S."/>
            <person name="Kucerova Z."/>
            <person name="Roache K.F."/>
            <person name="Sabol A.L."/>
            <person name="Besser J."/>
            <person name="Gerner-Smidt P."/>
        </authorList>
    </citation>
    <scope>NUCLEOTIDE SEQUENCE</scope>
    <source>
        <strain evidence="8">2008D-7097</strain>
    </source>
</reference>
<dbReference type="Gene3D" id="3.30.450.20">
    <property type="entry name" value="PAS domain"/>
    <property type="match status" value="1"/>
</dbReference>
<dbReference type="CDD" id="cd12913">
    <property type="entry name" value="PDC1_MCP_like"/>
    <property type="match status" value="1"/>
</dbReference>
<feature type="non-terminal residue" evidence="8">
    <location>
        <position position="354"/>
    </location>
</feature>
<feature type="transmembrane region" description="Helical" evidence="6">
    <location>
        <begin position="286"/>
        <end position="312"/>
    </location>
</feature>
<feature type="transmembrane region" description="Helical" evidence="6">
    <location>
        <begin position="9"/>
        <end position="31"/>
    </location>
</feature>
<dbReference type="EMBL" id="AACKMK010000025">
    <property type="protein sequence ID" value="EAK9940662.1"/>
    <property type="molecule type" value="Genomic_DNA"/>
</dbReference>
<evidence type="ECO:0000313" key="8">
    <source>
        <dbReference type="EMBL" id="EAK9940662.1"/>
    </source>
</evidence>
<evidence type="ECO:0000256" key="1">
    <source>
        <dbReference type="ARBA" id="ARBA00004651"/>
    </source>
</evidence>
<dbReference type="SUPFAM" id="SSF103190">
    <property type="entry name" value="Sensory domain-like"/>
    <property type="match status" value="1"/>
</dbReference>
<sequence length="354" mass="39657">MKSVKIKVALIANIIAIVCLLILGIVTFIFVKDALFQEIVNSEQNRLISTKNLMVNFKDDTSDSLKKLSETILRHPYSDLNSAEKLMDNIGYQLRSFRDSGNFLAVYLAQPNGELIVSDPDSDSKGLDYGIYGKADNYDARTREFYIEAMKNNSLYITPSYIDVTTGLPCFTYAMPIYKDGNFIGVLAIDILVKDLEDSLKQMPGASFIYDKNRFSFVSTNKNYIGSDPNVAIVADGFSKVKDGEPFFYTSKEGNERLAMCDNIDGYTVCNMAYIDTISQSSEKIAYIQTIIVIFTSIISIVLLYFIISYYLSPLQAIQNGLSSFFDFINHKTKDSAMIDVKSNDEFGVIAKAI</sequence>
<name>A0A5L8LQA2_CAMLA</name>
<comment type="caution">
    <text evidence="8">The sequence shown here is derived from an EMBL/GenBank/DDBJ whole genome shotgun (WGS) entry which is preliminary data.</text>
</comment>
<accession>A0A5L8LQA2</accession>
<gene>
    <name evidence="8" type="ORF">A0Y42_07640</name>
</gene>
<dbReference type="InterPro" id="IPR033479">
    <property type="entry name" value="dCache_1"/>
</dbReference>
<organism evidence="8">
    <name type="scientific">Campylobacter lari</name>
    <dbReference type="NCBI Taxonomy" id="201"/>
    <lineage>
        <taxon>Bacteria</taxon>
        <taxon>Pseudomonadati</taxon>
        <taxon>Campylobacterota</taxon>
        <taxon>Epsilonproteobacteria</taxon>
        <taxon>Campylobacterales</taxon>
        <taxon>Campylobacteraceae</taxon>
        <taxon>Campylobacter</taxon>
    </lineage>
</organism>
<evidence type="ECO:0000256" key="2">
    <source>
        <dbReference type="ARBA" id="ARBA00022475"/>
    </source>
</evidence>
<dbReference type="Pfam" id="PF02743">
    <property type="entry name" value="dCache_1"/>
    <property type="match status" value="1"/>
</dbReference>
<evidence type="ECO:0000256" key="4">
    <source>
        <dbReference type="ARBA" id="ARBA00022989"/>
    </source>
</evidence>
<keyword evidence="5 6" id="KW-0472">Membrane</keyword>
<dbReference type="InterPro" id="IPR029151">
    <property type="entry name" value="Sensor-like_sf"/>
</dbReference>
<evidence type="ECO:0000256" key="6">
    <source>
        <dbReference type="SAM" id="Phobius"/>
    </source>
</evidence>